<dbReference type="RefSeq" id="WP_163964955.1">
    <property type="nucleotide sequence ID" value="NZ_JAAIVB010000052.1"/>
</dbReference>
<dbReference type="Pfam" id="PF00440">
    <property type="entry name" value="TetR_N"/>
    <property type="match status" value="1"/>
</dbReference>
<evidence type="ECO:0000313" key="5">
    <source>
        <dbReference type="EMBL" id="NEX62535.1"/>
    </source>
</evidence>
<dbReference type="AlphaFoldDB" id="A0A6B3ST76"/>
<dbReference type="InterPro" id="IPR050109">
    <property type="entry name" value="HTH-type_TetR-like_transc_reg"/>
</dbReference>
<evidence type="ECO:0000256" key="1">
    <source>
        <dbReference type="ARBA" id="ARBA00023125"/>
    </source>
</evidence>
<dbReference type="PANTHER" id="PTHR30055:SF181">
    <property type="entry name" value="BLR6905 PROTEIN"/>
    <property type="match status" value="1"/>
</dbReference>
<dbReference type="GO" id="GO:0003700">
    <property type="term" value="F:DNA-binding transcription factor activity"/>
    <property type="evidence" value="ECO:0007669"/>
    <property type="project" value="TreeGrafter"/>
</dbReference>
<evidence type="ECO:0000256" key="3">
    <source>
        <dbReference type="SAM" id="MobiDB-lite"/>
    </source>
</evidence>
<keyword evidence="1 2" id="KW-0238">DNA-binding</keyword>
<keyword evidence="6" id="KW-1185">Reference proteome</keyword>
<sequence>MSARKPVTGSKSASEGKAEGKAAPAPRRRLPVEEREKQILAGAIQFFAQHGFDGQTRVLAQEIGITHALLYHYFPSKQALIERVYVELFESRWKTEWETLLDADDITPEDKLVRFYCDYASSVLTREFVRIFVYSGLSDHYITDNFFNLLREKLFPRLVRETRRYAGVTSRAKPSDRELELLLGLHGGIFYTGVRRWIYGQQIPARKDDPNGEGFIADRVQSYLLTASSILEEPKRGGARTRSRSPRQGSTETEKRPASPARTGKRIAGRNAKET</sequence>
<dbReference type="PROSITE" id="PS50977">
    <property type="entry name" value="HTH_TETR_2"/>
    <property type="match status" value="1"/>
</dbReference>
<proteinExistence type="predicted"/>
<dbReference type="GO" id="GO:0000976">
    <property type="term" value="F:transcription cis-regulatory region binding"/>
    <property type="evidence" value="ECO:0007669"/>
    <property type="project" value="TreeGrafter"/>
</dbReference>
<dbReference type="InterPro" id="IPR009057">
    <property type="entry name" value="Homeodomain-like_sf"/>
</dbReference>
<feature type="region of interest" description="Disordered" evidence="3">
    <location>
        <begin position="1"/>
        <end position="29"/>
    </location>
</feature>
<dbReference type="InterPro" id="IPR001647">
    <property type="entry name" value="HTH_TetR"/>
</dbReference>
<feature type="region of interest" description="Disordered" evidence="3">
    <location>
        <begin position="232"/>
        <end position="275"/>
    </location>
</feature>
<evidence type="ECO:0000313" key="6">
    <source>
        <dbReference type="Proteomes" id="UP000482155"/>
    </source>
</evidence>
<evidence type="ECO:0000259" key="4">
    <source>
        <dbReference type="PROSITE" id="PS50977"/>
    </source>
</evidence>
<dbReference type="PANTHER" id="PTHR30055">
    <property type="entry name" value="HTH-TYPE TRANSCRIPTIONAL REGULATOR RUTR"/>
    <property type="match status" value="1"/>
</dbReference>
<accession>A0A6B3ST76</accession>
<comment type="caution">
    <text evidence="5">The sequence shown here is derived from an EMBL/GenBank/DDBJ whole genome shotgun (WGS) entry which is preliminary data.</text>
</comment>
<dbReference type="PRINTS" id="PR00455">
    <property type="entry name" value="HTHTETR"/>
</dbReference>
<protein>
    <submittedName>
        <fullName evidence="5">TetR/AcrR family transcriptional regulator</fullName>
    </submittedName>
</protein>
<dbReference type="Gene3D" id="1.10.357.10">
    <property type="entry name" value="Tetracycline Repressor, domain 2"/>
    <property type="match status" value="1"/>
</dbReference>
<dbReference type="SUPFAM" id="SSF46689">
    <property type="entry name" value="Homeodomain-like"/>
    <property type="match status" value="1"/>
</dbReference>
<feature type="DNA-binding region" description="H-T-H motif" evidence="2">
    <location>
        <begin position="55"/>
        <end position="74"/>
    </location>
</feature>
<dbReference type="EMBL" id="JAAIVB010000052">
    <property type="protein sequence ID" value="NEX62535.1"/>
    <property type="molecule type" value="Genomic_DNA"/>
</dbReference>
<reference evidence="5 6" key="1">
    <citation type="submission" date="2020-02" db="EMBL/GenBank/DDBJ databases">
        <authorList>
            <person name="Kim M.K."/>
        </authorList>
    </citation>
    <scope>NUCLEOTIDE SEQUENCE [LARGE SCALE GENOMIC DNA]</scope>
    <source>
        <strain evidence="5 6">17J57-3</strain>
    </source>
</reference>
<feature type="domain" description="HTH tetR-type" evidence="4">
    <location>
        <begin position="33"/>
        <end position="92"/>
    </location>
</feature>
<name>A0A6B3ST76_9BURK</name>
<dbReference type="Proteomes" id="UP000482155">
    <property type="component" value="Unassembled WGS sequence"/>
</dbReference>
<organism evidence="5 6">
    <name type="scientific">Noviherbaspirillum galbum</name>
    <dbReference type="NCBI Taxonomy" id="2709383"/>
    <lineage>
        <taxon>Bacteria</taxon>
        <taxon>Pseudomonadati</taxon>
        <taxon>Pseudomonadota</taxon>
        <taxon>Betaproteobacteria</taxon>
        <taxon>Burkholderiales</taxon>
        <taxon>Oxalobacteraceae</taxon>
        <taxon>Noviherbaspirillum</taxon>
    </lineage>
</organism>
<gene>
    <name evidence="5" type="ORF">G3574_15715</name>
</gene>
<evidence type="ECO:0000256" key="2">
    <source>
        <dbReference type="PROSITE-ProRule" id="PRU00335"/>
    </source>
</evidence>